<proteinExistence type="predicted"/>
<organism evidence="2 3">
    <name type="scientific">Dendrobium thyrsiflorum</name>
    <name type="common">Pinecone-like raceme dendrobium</name>
    <name type="synonym">Orchid</name>
    <dbReference type="NCBI Taxonomy" id="117978"/>
    <lineage>
        <taxon>Eukaryota</taxon>
        <taxon>Viridiplantae</taxon>
        <taxon>Streptophyta</taxon>
        <taxon>Embryophyta</taxon>
        <taxon>Tracheophyta</taxon>
        <taxon>Spermatophyta</taxon>
        <taxon>Magnoliopsida</taxon>
        <taxon>Liliopsida</taxon>
        <taxon>Asparagales</taxon>
        <taxon>Orchidaceae</taxon>
        <taxon>Epidendroideae</taxon>
        <taxon>Malaxideae</taxon>
        <taxon>Dendrobiinae</taxon>
        <taxon>Dendrobium</taxon>
    </lineage>
</organism>
<dbReference type="AlphaFoldDB" id="A0ABD0V591"/>
<name>A0ABD0V591_DENTH</name>
<keyword evidence="1" id="KW-0472">Membrane</keyword>
<feature type="transmembrane region" description="Helical" evidence="1">
    <location>
        <begin position="100"/>
        <end position="121"/>
    </location>
</feature>
<keyword evidence="1" id="KW-0812">Transmembrane</keyword>
<keyword evidence="3" id="KW-1185">Reference proteome</keyword>
<dbReference type="EMBL" id="JANQDX010000008">
    <property type="protein sequence ID" value="KAL0920094.1"/>
    <property type="molecule type" value="Genomic_DNA"/>
</dbReference>
<evidence type="ECO:0000256" key="1">
    <source>
        <dbReference type="SAM" id="Phobius"/>
    </source>
</evidence>
<evidence type="ECO:0000313" key="2">
    <source>
        <dbReference type="EMBL" id="KAL0920094.1"/>
    </source>
</evidence>
<dbReference type="Proteomes" id="UP001552299">
    <property type="component" value="Unassembled WGS sequence"/>
</dbReference>
<reference evidence="2 3" key="1">
    <citation type="journal article" date="2024" name="Plant Biotechnol. J.">
        <title>Dendrobium thyrsiflorum genome and its molecular insights into genes involved in important horticultural traits.</title>
        <authorList>
            <person name="Chen B."/>
            <person name="Wang J.Y."/>
            <person name="Zheng P.J."/>
            <person name="Li K.L."/>
            <person name="Liang Y.M."/>
            <person name="Chen X.F."/>
            <person name="Zhang C."/>
            <person name="Zhao X."/>
            <person name="He X."/>
            <person name="Zhang G.Q."/>
            <person name="Liu Z.J."/>
            <person name="Xu Q."/>
        </authorList>
    </citation>
    <scope>NUCLEOTIDE SEQUENCE [LARGE SCALE GENOMIC DNA]</scope>
    <source>
        <strain evidence="2">GZMU011</strain>
    </source>
</reference>
<evidence type="ECO:0000313" key="3">
    <source>
        <dbReference type="Proteomes" id="UP001552299"/>
    </source>
</evidence>
<comment type="caution">
    <text evidence="2">The sequence shown here is derived from an EMBL/GenBank/DDBJ whole genome shotgun (WGS) entry which is preliminary data.</text>
</comment>
<accession>A0ABD0V591</accession>
<protein>
    <submittedName>
        <fullName evidence="2">Uncharacterized protein</fullName>
    </submittedName>
</protein>
<gene>
    <name evidence="2" type="ORF">M5K25_009202</name>
</gene>
<sequence length="167" mass="19098">MQLFRIAGISKHGLYSVKSLNGRSEGTHSEFGVKMLSRNQWGGALEIHDESPENEELDRDLLFSNELSSTMFLAAQNQMRKEKYVDLGCIVCKLRFVRTIFLFSLVCLVIVGIPIIVYKSLVRHNQSSPPRDEYAISLQKALVFFNAQRYLTQILGMLNQKQQLDNN</sequence>
<keyword evidence="1" id="KW-1133">Transmembrane helix</keyword>